<accession>A0A7W4JXL5</accession>
<organism evidence="2 3">
    <name type="scientific">Gluconacetobacter dulcium</name>
    <dbReference type="NCBI Taxonomy" id="2729096"/>
    <lineage>
        <taxon>Bacteria</taxon>
        <taxon>Pseudomonadati</taxon>
        <taxon>Pseudomonadota</taxon>
        <taxon>Alphaproteobacteria</taxon>
        <taxon>Acetobacterales</taxon>
        <taxon>Acetobacteraceae</taxon>
        <taxon>Gluconacetobacter</taxon>
    </lineage>
</organism>
<feature type="compositionally biased region" description="Basic and acidic residues" evidence="1">
    <location>
        <begin position="150"/>
        <end position="160"/>
    </location>
</feature>
<dbReference type="EMBL" id="JABEQP010000002">
    <property type="protein sequence ID" value="MBB2196574.1"/>
    <property type="molecule type" value="Genomic_DNA"/>
</dbReference>
<proteinExistence type="predicted"/>
<protein>
    <recommendedName>
        <fullName evidence="4">Phage protein</fullName>
    </recommendedName>
</protein>
<dbReference type="RefSeq" id="WP_183008158.1">
    <property type="nucleotide sequence ID" value="NZ_JABEQP010000002.1"/>
</dbReference>
<gene>
    <name evidence="2" type="ORF">HLH44_03690</name>
</gene>
<dbReference type="Proteomes" id="UP000530320">
    <property type="component" value="Unassembled WGS sequence"/>
</dbReference>
<evidence type="ECO:0008006" key="4">
    <source>
        <dbReference type="Google" id="ProtNLM"/>
    </source>
</evidence>
<name>A0A7W4JXL5_9PROT</name>
<comment type="caution">
    <text evidence="2">The sequence shown here is derived from an EMBL/GenBank/DDBJ whole genome shotgun (WGS) entry which is preliminary data.</text>
</comment>
<feature type="region of interest" description="Disordered" evidence="1">
    <location>
        <begin position="114"/>
        <end position="191"/>
    </location>
</feature>
<feature type="region of interest" description="Disordered" evidence="1">
    <location>
        <begin position="301"/>
        <end position="323"/>
    </location>
</feature>
<dbReference type="AlphaFoldDB" id="A0A7W4JXL5"/>
<evidence type="ECO:0000256" key="1">
    <source>
        <dbReference type="SAM" id="MobiDB-lite"/>
    </source>
</evidence>
<evidence type="ECO:0000313" key="2">
    <source>
        <dbReference type="EMBL" id="MBB2196574.1"/>
    </source>
</evidence>
<sequence length="323" mass="35139">MKLDRTRQKMVAQMAIMAATDVRILAMPMEAIVLWQRLVWAIIDMGTDGVLAFGNATGCTFAALAQYRLFVSETQLETYVATWAQNLAITYNPATGTLGLPSALMPSRRAIASRENGKKGGRKPKNSNPLPQDDPRQRTAMMPITGGKAMDPETRSETQELQRAPIAKLASTSNNSEAIADTRAEKPTVSDEAYHRAGRAAFEAAGFDPARSVATYGIVRQWLADALAGGLTEREAERLIVATVRKGTERAVAANKTVTSLMYFSKSVPEAIARRDVPDVKLTAEEMIAYKAARREWAKASQHTDVGPVPRAEEFVGRGRSAA</sequence>
<feature type="compositionally biased region" description="Basic and acidic residues" evidence="1">
    <location>
        <begin position="180"/>
        <end position="191"/>
    </location>
</feature>
<evidence type="ECO:0000313" key="3">
    <source>
        <dbReference type="Proteomes" id="UP000530320"/>
    </source>
</evidence>
<reference evidence="2 3" key="1">
    <citation type="submission" date="2020-04" db="EMBL/GenBank/DDBJ databases">
        <title>Description of novel Gluconacetobacter.</title>
        <authorList>
            <person name="Sombolestani A."/>
        </authorList>
    </citation>
    <scope>NUCLEOTIDE SEQUENCE [LARGE SCALE GENOMIC DNA]</scope>
    <source>
        <strain evidence="2 3">LMG 22058</strain>
    </source>
</reference>